<dbReference type="InterPro" id="IPR036465">
    <property type="entry name" value="vWFA_dom_sf"/>
</dbReference>
<dbReference type="EMBL" id="BAAAVT010000013">
    <property type="protein sequence ID" value="GAA3068415.1"/>
    <property type="molecule type" value="Genomic_DNA"/>
</dbReference>
<dbReference type="RefSeq" id="WP_344681183.1">
    <property type="nucleotide sequence ID" value="NZ_BAAAVT010000013.1"/>
</dbReference>
<keyword evidence="5" id="KW-1185">Reference proteome</keyword>
<comment type="caution">
    <text evidence="4">The sequence shown here is derived from an EMBL/GenBank/DDBJ whole genome shotgun (WGS) entry which is preliminary data.</text>
</comment>
<feature type="region of interest" description="Disordered" evidence="1">
    <location>
        <begin position="20"/>
        <end position="69"/>
    </location>
</feature>
<dbReference type="PANTHER" id="PTHR37947">
    <property type="entry name" value="BLL2462 PROTEIN"/>
    <property type="match status" value="1"/>
</dbReference>
<evidence type="ECO:0000313" key="4">
    <source>
        <dbReference type="EMBL" id="GAA3068415.1"/>
    </source>
</evidence>
<proteinExistence type="predicted"/>
<evidence type="ECO:0000256" key="1">
    <source>
        <dbReference type="SAM" id="MobiDB-lite"/>
    </source>
</evidence>
<feature type="compositionally biased region" description="Low complexity" evidence="1">
    <location>
        <begin position="20"/>
        <end position="32"/>
    </location>
</feature>
<keyword evidence="2" id="KW-0732">Signal</keyword>
<dbReference type="InterPro" id="IPR002035">
    <property type="entry name" value="VWF_A"/>
</dbReference>
<feature type="region of interest" description="Disordered" evidence="1">
    <location>
        <begin position="581"/>
        <end position="614"/>
    </location>
</feature>
<name>A0ABP6M1C5_9MICC</name>
<dbReference type="SMART" id="SM00327">
    <property type="entry name" value="VWA"/>
    <property type="match status" value="1"/>
</dbReference>
<evidence type="ECO:0000259" key="3">
    <source>
        <dbReference type="PROSITE" id="PS50234"/>
    </source>
</evidence>
<organism evidence="4 5">
    <name type="scientific">Nesterenkonia aethiopica</name>
    <dbReference type="NCBI Taxonomy" id="269144"/>
    <lineage>
        <taxon>Bacteria</taxon>
        <taxon>Bacillati</taxon>
        <taxon>Actinomycetota</taxon>
        <taxon>Actinomycetes</taxon>
        <taxon>Micrococcales</taxon>
        <taxon>Micrococcaceae</taxon>
        <taxon>Nesterenkonia</taxon>
    </lineage>
</organism>
<feature type="compositionally biased region" description="Acidic residues" evidence="1">
    <location>
        <begin position="605"/>
        <end position="614"/>
    </location>
</feature>
<gene>
    <name evidence="4" type="ORF">GCM10010529_21280</name>
</gene>
<feature type="domain" description="VWFA" evidence="3">
    <location>
        <begin position="69"/>
        <end position="253"/>
    </location>
</feature>
<dbReference type="Proteomes" id="UP001500236">
    <property type="component" value="Unassembled WGS sequence"/>
</dbReference>
<dbReference type="PROSITE" id="PS50234">
    <property type="entry name" value="VWFA"/>
    <property type="match status" value="1"/>
</dbReference>
<sequence length="614" mass="66918">MDTPAWRTMTALGLAAALTGAAAPAAHASITADVDDRQEQNDRDRREDRDMRTERPDITQEPTDSDEGELLLVLDASGSMSEPDADGTTRIEAAREALHQVVDGLDEDQQVGFRVFAGEVTDYTDPAACEDSELVVPVGADNRAELRDAIQAYDAVGGRTPLAHALSEAAGDLGQTGPRTIVLVSDGEENCVPDPCEVADTIASQGVDVTIHTVGYHVEETAREQLQCIAAVADGEYYDADDVDSLTRTLERVSDRAFEPFSLIGEEVTGGENWGEAPQLETGHQYVDTLTEHTLHYRIPRQLENSSVHVGLTTHNPHGDSDWIRMELETWDGDRCDRETMSGFHFATLNFLGTAQVSGYRDPERDAGEDPCGEADELILSVEQIGDPADAETLGQAFELMIYEEPEALNVTDLPAEAERGEVEWTDMGRDPRGAQDVVGGTSFNHAPILEPGTTYDGGIIPGEALVFRVPVEWGEHLQAEAYLEAPDMETAEKFSSLHTSVGILSPNRGMVDYDSGRTGAQRSDIFQAMTQEVRWHNRESSTSGVAVTDTAGHYYVTLVMDHTDDGATFTLPFRLTVDTFGEAGDGAPEYAEDPEELRPGRDEREDEQEDGRA</sequence>
<protein>
    <submittedName>
        <fullName evidence="4">VWA domain-containing protein</fullName>
    </submittedName>
</protein>
<reference evidence="5" key="1">
    <citation type="journal article" date="2019" name="Int. J. Syst. Evol. Microbiol.">
        <title>The Global Catalogue of Microorganisms (GCM) 10K type strain sequencing project: providing services to taxonomists for standard genome sequencing and annotation.</title>
        <authorList>
            <consortium name="The Broad Institute Genomics Platform"/>
            <consortium name="The Broad Institute Genome Sequencing Center for Infectious Disease"/>
            <person name="Wu L."/>
            <person name="Ma J."/>
        </authorList>
    </citation>
    <scope>NUCLEOTIDE SEQUENCE [LARGE SCALE GENOMIC DNA]</scope>
    <source>
        <strain evidence="5">JCM 14309</strain>
    </source>
</reference>
<feature type="compositionally biased region" description="Basic and acidic residues" evidence="1">
    <location>
        <begin position="34"/>
        <end position="58"/>
    </location>
</feature>
<dbReference type="PANTHER" id="PTHR37947:SF1">
    <property type="entry name" value="BLL2462 PROTEIN"/>
    <property type="match status" value="1"/>
</dbReference>
<accession>A0ABP6M1C5</accession>
<dbReference type="Gene3D" id="3.40.50.410">
    <property type="entry name" value="von Willebrand factor, type A domain"/>
    <property type="match status" value="1"/>
</dbReference>
<evidence type="ECO:0000256" key="2">
    <source>
        <dbReference type="SAM" id="SignalP"/>
    </source>
</evidence>
<feature type="chain" id="PRO_5046065332" evidence="2">
    <location>
        <begin position="29"/>
        <end position="614"/>
    </location>
</feature>
<dbReference type="Pfam" id="PF00092">
    <property type="entry name" value="VWA"/>
    <property type="match status" value="1"/>
</dbReference>
<feature type="signal peptide" evidence="2">
    <location>
        <begin position="1"/>
        <end position="28"/>
    </location>
</feature>
<dbReference type="SUPFAM" id="SSF53300">
    <property type="entry name" value="vWA-like"/>
    <property type="match status" value="1"/>
</dbReference>
<evidence type="ECO:0000313" key="5">
    <source>
        <dbReference type="Proteomes" id="UP001500236"/>
    </source>
</evidence>